<comment type="caution">
    <text evidence="2">The sequence shown here is derived from an EMBL/GenBank/DDBJ whole genome shotgun (WGS) entry which is preliminary data.</text>
</comment>
<dbReference type="Gene3D" id="3.40.630.30">
    <property type="match status" value="1"/>
</dbReference>
<sequence length="181" mass="19570">MDTLCDHRRVPDIRFVQLSPAALTALVAGDLAAASAAAGQQLSQYLVDEAWLWRVRLEDIERDPRAADWIARAAVAEPQGVVVGHGGFHGPPDADGIVEVAYSVAPEHRRKGYAKAMLRALLERADAEPGVTAVRASIRPDNVGSKATIAGFGFKKIGEQWDPEDGLEDVYLRPVQVHDQG</sequence>
<protein>
    <recommendedName>
        <fullName evidence="1">N-acetyltransferase domain-containing protein</fullName>
    </recommendedName>
</protein>
<evidence type="ECO:0000313" key="3">
    <source>
        <dbReference type="Proteomes" id="UP000609879"/>
    </source>
</evidence>
<dbReference type="PROSITE" id="PS51186">
    <property type="entry name" value="GNAT"/>
    <property type="match status" value="1"/>
</dbReference>
<reference evidence="2 3" key="1">
    <citation type="submission" date="2021-01" db="EMBL/GenBank/DDBJ databases">
        <title>Whole genome shotgun sequence of Actinoplanes deccanensis NBRC 13994.</title>
        <authorList>
            <person name="Komaki H."/>
            <person name="Tamura T."/>
        </authorList>
    </citation>
    <scope>NUCLEOTIDE SEQUENCE [LARGE SCALE GENOMIC DNA]</scope>
    <source>
        <strain evidence="2 3">NBRC 13994</strain>
    </source>
</reference>
<dbReference type="EMBL" id="BOMI01000108">
    <property type="protein sequence ID" value="GID76822.1"/>
    <property type="molecule type" value="Genomic_DNA"/>
</dbReference>
<dbReference type="SUPFAM" id="SSF55729">
    <property type="entry name" value="Acyl-CoA N-acyltransferases (Nat)"/>
    <property type="match status" value="1"/>
</dbReference>
<evidence type="ECO:0000259" key="1">
    <source>
        <dbReference type="PROSITE" id="PS51186"/>
    </source>
</evidence>
<feature type="domain" description="N-acetyltransferase" evidence="1">
    <location>
        <begin position="13"/>
        <end position="174"/>
    </location>
</feature>
<name>A0ABQ3Y9Z1_9ACTN</name>
<dbReference type="PANTHER" id="PTHR43792:SF13">
    <property type="entry name" value="ACETYLTRANSFERASE"/>
    <property type="match status" value="1"/>
</dbReference>
<dbReference type="PANTHER" id="PTHR43792">
    <property type="entry name" value="GNAT FAMILY, PUTATIVE (AFU_ORTHOLOGUE AFUA_3G00765)-RELATED-RELATED"/>
    <property type="match status" value="1"/>
</dbReference>
<dbReference type="CDD" id="cd04301">
    <property type="entry name" value="NAT_SF"/>
    <property type="match status" value="1"/>
</dbReference>
<dbReference type="InterPro" id="IPR016181">
    <property type="entry name" value="Acyl_CoA_acyltransferase"/>
</dbReference>
<dbReference type="Proteomes" id="UP000609879">
    <property type="component" value="Unassembled WGS sequence"/>
</dbReference>
<accession>A0ABQ3Y9Z1</accession>
<dbReference type="InterPro" id="IPR000182">
    <property type="entry name" value="GNAT_dom"/>
</dbReference>
<proteinExistence type="predicted"/>
<evidence type="ECO:0000313" key="2">
    <source>
        <dbReference type="EMBL" id="GID76822.1"/>
    </source>
</evidence>
<dbReference type="Pfam" id="PF13302">
    <property type="entry name" value="Acetyltransf_3"/>
    <property type="match status" value="1"/>
</dbReference>
<gene>
    <name evidence="2" type="ORF">Ade02nite_54630</name>
</gene>
<organism evidence="2 3">
    <name type="scientific">Paractinoplanes deccanensis</name>
    <dbReference type="NCBI Taxonomy" id="113561"/>
    <lineage>
        <taxon>Bacteria</taxon>
        <taxon>Bacillati</taxon>
        <taxon>Actinomycetota</taxon>
        <taxon>Actinomycetes</taxon>
        <taxon>Micromonosporales</taxon>
        <taxon>Micromonosporaceae</taxon>
        <taxon>Paractinoplanes</taxon>
    </lineage>
</organism>
<keyword evidence="3" id="KW-1185">Reference proteome</keyword>
<dbReference type="InterPro" id="IPR051531">
    <property type="entry name" value="N-acetyltransferase"/>
</dbReference>